<evidence type="ECO:0000256" key="10">
    <source>
        <dbReference type="SAM" id="Phobius"/>
    </source>
</evidence>
<evidence type="ECO:0000256" key="7">
    <source>
        <dbReference type="ARBA" id="ARBA00022824"/>
    </source>
</evidence>
<evidence type="ECO:0000256" key="5">
    <source>
        <dbReference type="ARBA" id="ARBA00022679"/>
    </source>
</evidence>
<dbReference type="AlphaFoldDB" id="D1YWA0"/>
<organism evidence="11 12">
    <name type="scientific">Methanocella paludicola (strain DSM 17711 / JCM 13418 / NBRC 101707 / SANAE)</name>
    <dbReference type="NCBI Taxonomy" id="304371"/>
    <lineage>
        <taxon>Archaea</taxon>
        <taxon>Methanobacteriati</taxon>
        <taxon>Methanobacteriota</taxon>
        <taxon>Stenosarchaea group</taxon>
        <taxon>Methanomicrobia</taxon>
        <taxon>Methanocellales</taxon>
        <taxon>Methanocellaceae</taxon>
        <taxon>Methanocella</taxon>
    </lineage>
</organism>
<sequence length="390" mass="44101">MAASSGHRQELVTTRIAEKPERPARFKQVPAWLAYTLTLFVTTRAVLTVIGFIAYQHIAHVKLSMPSEFLRIWKVWDSVNYIDIAQYGYFIPVDRTKMANYAFFPLYPLLMRILDTVLNDPALSGFIISSVCLLIACFYLYRIVGLDSDERTAMRSIKYLFLFPTAFVLSGILTESLFLALSLACLYYAKKGNWIFTGALGFFTALTRPYGVIIILPVLYEYLRSKEFKLQNIRADALYMLLIPAGISAYALYCYYLMGDPLAFVHVQSAWGGHLVNPIMELGYRLITPASTEVLFGACFTLIALIVMLLSYKKVGFSLWLYGLLLILIPLSTPSSAWSMARYVVLAFPLFIVFAKLGENRDFDDTATIAMALLQGLLMALWATWGYYVV</sequence>
<evidence type="ECO:0000256" key="1">
    <source>
        <dbReference type="ARBA" id="ARBA00004477"/>
    </source>
</evidence>
<reference evidence="12" key="3">
    <citation type="journal article" date="2011" name="PLoS ONE">
        <title>Genome sequence of a mesophilic hydrogenotrophic methanogen Methanocella paludicola, the first cultivated representative of the order Methanocellales.</title>
        <authorList>
            <person name="Sakai S."/>
            <person name="Takaki Y."/>
            <person name="Shimamura S."/>
            <person name="Sekine M."/>
            <person name="Tajima T."/>
            <person name="Kosugi H."/>
            <person name="Ichikawa N."/>
            <person name="Tasumi E."/>
            <person name="Hiraki A.T."/>
            <person name="Shimizu A."/>
            <person name="Kato Y."/>
            <person name="Nishiko R."/>
            <person name="Mori K."/>
            <person name="Fujita N."/>
            <person name="Imachi H."/>
            <person name="Takai K."/>
        </authorList>
    </citation>
    <scope>NUCLEOTIDE SEQUENCE [LARGE SCALE GENOMIC DNA]</scope>
    <source>
        <strain evidence="12">DSM 17711 / JCM 13418 / NBRC 101707 / SANAE</strain>
    </source>
</reference>
<feature type="transmembrane region" description="Helical" evidence="10">
    <location>
        <begin position="195"/>
        <end position="216"/>
    </location>
</feature>
<dbReference type="GO" id="GO:0016020">
    <property type="term" value="C:membrane"/>
    <property type="evidence" value="ECO:0007669"/>
    <property type="project" value="GOC"/>
</dbReference>
<evidence type="ECO:0000256" key="8">
    <source>
        <dbReference type="ARBA" id="ARBA00022989"/>
    </source>
</evidence>
<dbReference type="Proteomes" id="UP000001882">
    <property type="component" value="Chromosome"/>
</dbReference>
<dbReference type="OrthoDB" id="136069at2157"/>
<name>D1YWA0_METPS</name>
<keyword evidence="9 10" id="KW-0472">Membrane</keyword>
<evidence type="ECO:0000256" key="4">
    <source>
        <dbReference type="ARBA" id="ARBA00022676"/>
    </source>
</evidence>
<evidence type="ECO:0000256" key="2">
    <source>
        <dbReference type="ARBA" id="ARBA00004687"/>
    </source>
</evidence>
<protein>
    <submittedName>
        <fullName evidence="11">Uncharacterized protein</fullName>
    </submittedName>
</protein>
<dbReference type="eggNOG" id="arCOG10055">
    <property type="taxonomic scope" value="Archaea"/>
</dbReference>
<feature type="transmembrane region" description="Helical" evidence="10">
    <location>
        <begin position="237"/>
        <end position="258"/>
    </location>
</feature>
<dbReference type="InParanoid" id="D1YWA0"/>
<keyword evidence="4" id="KW-0328">Glycosyltransferase</keyword>
<keyword evidence="12" id="KW-1185">Reference proteome</keyword>
<feature type="transmembrane region" description="Helical" evidence="10">
    <location>
        <begin position="369"/>
        <end position="388"/>
    </location>
</feature>
<evidence type="ECO:0000256" key="3">
    <source>
        <dbReference type="ARBA" id="ARBA00022502"/>
    </source>
</evidence>
<dbReference type="STRING" id="304371.MCP_0650"/>
<dbReference type="RefSeq" id="WP_012899402.1">
    <property type="nucleotide sequence ID" value="NC_013665.1"/>
</dbReference>
<dbReference type="UniPathway" id="UPA00196"/>
<evidence type="ECO:0000313" key="12">
    <source>
        <dbReference type="Proteomes" id="UP000001882"/>
    </source>
</evidence>
<feature type="transmembrane region" description="Helical" evidence="10">
    <location>
        <begin position="122"/>
        <end position="141"/>
    </location>
</feature>
<keyword evidence="6 10" id="KW-0812">Transmembrane</keyword>
<proteinExistence type="predicted"/>
<dbReference type="PANTHER" id="PTHR12468">
    <property type="entry name" value="GPI MANNOSYLTRANSFERASE 2"/>
    <property type="match status" value="1"/>
</dbReference>
<dbReference type="GO" id="GO:0006506">
    <property type="term" value="P:GPI anchor biosynthetic process"/>
    <property type="evidence" value="ECO:0007669"/>
    <property type="project" value="UniProtKB-UniPathway"/>
</dbReference>
<dbReference type="GO" id="GO:0031501">
    <property type="term" value="C:mannosyltransferase complex"/>
    <property type="evidence" value="ECO:0007669"/>
    <property type="project" value="TreeGrafter"/>
</dbReference>
<evidence type="ECO:0000256" key="9">
    <source>
        <dbReference type="ARBA" id="ARBA00023136"/>
    </source>
</evidence>
<dbReference type="KEGG" id="mpd:MCP_0650"/>
<keyword evidence="3" id="KW-0337">GPI-anchor biosynthesis</keyword>
<dbReference type="GO" id="GO:0004376">
    <property type="term" value="F:GPI mannosyltransferase activity"/>
    <property type="evidence" value="ECO:0007669"/>
    <property type="project" value="InterPro"/>
</dbReference>
<evidence type="ECO:0000313" key="11">
    <source>
        <dbReference type="EMBL" id="BAI60722.1"/>
    </source>
</evidence>
<feature type="transmembrane region" description="Helical" evidence="10">
    <location>
        <begin position="32"/>
        <end position="55"/>
    </location>
</feature>
<accession>D1YWA0</accession>
<dbReference type="GO" id="GO:0000009">
    <property type="term" value="F:alpha-1,6-mannosyltransferase activity"/>
    <property type="evidence" value="ECO:0007669"/>
    <property type="project" value="InterPro"/>
</dbReference>
<dbReference type="InterPro" id="IPR007315">
    <property type="entry name" value="PIG-V/Gpi18"/>
</dbReference>
<reference evidence="11 12" key="1">
    <citation type="journal article" date="2007" name="Appl. Environ. Microbiol.">
        <title>Isolation of key methanogens for global methane emission from rice paddy fields: a novel isolate affiliated with the clone cluster rice cluster I.</title>
        <authorList>
            <person name="Sakai S."/>
            <person name="Imachi H."/>
            <person name="Sekiguchi Y."/>
            <person name="Ohashi A."/>
            <person name="Harada H."/>
            <person name="Kamagata Y."/>
        </authorList>
    </citation>
    <scope>NUCLEOTIDE SEQUENCE [LARGE SCALE GENOMIC DNA]</scope>
    <source>
        <strain evidence="12">DSM 17711 / JCM 13418 / NBRC 101707 / SANAE</strain>
    </source>
</reference>
<feature type="transmembrane region" description="Helical" evidence="10">
    <location>
        <begin position="161"/>
        <end position="189"/>
    </location>
</feature>
<keyword evidence="7" id="KW-0256">Endoplasmic reticulum</keyword>
<reference evidence="11 12" key="2">
    <citation type="journal article" date="2008" name="Int. J. Syst. Evol. Microbiol.">
        <title>Methanocella paludicola gen. nov., sp. nov., a methane-producing archaeon, the first isolate of the lineage 'Rice Cluster I', and proposal of the new archaeal order Methanocellales ord. nov.</title>
        <authorList>
            <person name="Sakai S."/>
            <person name="Imachi H."/>
            <person name="Hanada S."/>
            <person name="Ohashi A."/>
            <person name="Harada H."/>
            <person name="Kamagata Y."/>
        </authorList>
    </citation>
    <scope>NUCLEOTIDE SEQUENCE [LARGE SCALE GENOMIC DNA]</scope>
    <source>
        <strain evidence="12">DSM 17711 / JCM 13418 / NBRC 101707 / SANAE</strain>
    </source>
</reference>
<keyword evidence="8 10" id="KW-1133">Transmembrane helix</keyword>
<keyword evidence="5" id="KW-0808">Transferase</keyword>
<feature type="transmembrane region" description="Helical" evidence="10">
    <location>
        <begin position="294"/>
        <end position="312"/>
    </location>
</feature>
<comment type="pathway">
    <text evidence="2">Glycolipid biosynthesis; glycosylphosphatidylinositol-anchor biosynthesis.</text>
</comment>
<gene>
    <name evidence="11" type="ordered locus">MCP_0650</name>
</gene>
<dbReference type="PANTHER" id="PTHR12468:SF2">
    <property type="entry name" value="GPI MANNOSYLTRANSFERASE 2"/>
    <property type="match status" value="1"/>
</dbReference>
<feature type="transmembrane region" description="Helical" evidence="10">
    <location>
        <begin position="319"/>
        <end position="334"/>
    </location>
</feature>
<dbReference type="GeneID" id="8682767"/>
<evidence type="ECO:0000256" key="6">
    <source>
        <dbReference type="ARBA" id="ARBA00022692"/>
    </source>
</evidence>
<comment type="subcellular location">
    <subcellularLocation>
        <location evidence="1">Endoplasmic reticulum membrane</location>
        <topology evidence="1">Multi-pass membrane protein</topology>
    </subcellularLocation>
</comment>
<dbReference type="EMBL" id="AP011532">
    <property type="protein sequence ID" value="BAI60722.1"/>
    <property type="molecule type" value="Genomic_DNA"/>
</dbReference>